<dbReference type="RefSeq" id="WP_042226213.1">
    <property type="nucleotide sequence ID" value="NZ_CP026520.1"/>
</dbReference>
<dbReference type="AlphaFoldDB" id="A0A410WY91"/>
<sequence>MNSSFVGTDVKPFNEFWMNCKYNALFSIASYYDPNNKYASYVNHYSFEHTNNYKDPSFKLPIIKHAEFSEMLPNFTYSIENCHFENEENFLEELKQMIRQGQLVFLSVNLYSWIPGSFCYQRYHWSHFSLIKGYDEVNNCYLVLDDDMNGYNEFVVSEDTVVKCFRSSDYFTDRENWPYPIVKLQLHQPLLPYEVTLQTVQDHARRLVLDIEQFTIDDLWKFDEESELLSNHLDYSVIGVEYFYNRHIANVKLFKHLHKHKKINDELFETMLHHAKNLENGWQTIRNNLMKVKAKLKKSRNVPRDSIIAEAKLLFENEKLMWQLLVEAKSEN</sequence>
<reference evidence="1 4" key="2">
    <citation type="submission" date="2022-05" db="EMBL/GenBank/DDBJ databases">
        <title>Genome Sequencing of Bee-Associated Microbes.</title>
        <authorList>
            <person name="Dunlap C."/>
        </authorList>
    </citation>
    <scope>NUCLEOTIDE SEQUENCE [LARGE SCALE GENOMIC DNA]</scope>
    <source>
        <strain evidence="1 4">NRRL B-23120</strain>
    </source>
</reference>
<name>A0A410WY91_9BACL</name>
<evidence type="ECO:0000313" key="4">
    <source>
        <dbReference type="Proteomes" id="UP001527202"/>
    </source>
</evidence>
<accession>A0A410WY91</accession>
<organism evidence="2 3">
    <name type="scientific">Paenibacillus chitinolyticus</name>
    <dbReference type="NCBI Taxonomy" id="79263"/>
    <lineage>
        <taxon>Bacteria</taxon>
        <taxon>Bacillati</taxon>
        <taxon>Bacillota</taxon>
        <taxon>Bacilli</taxon>
        <taxon>Bacillales</taxon>
        <taxon>Paenibacillaceae</taxon>
        <taxon>Paenibacillus</taxon>
    </lineage>
</organism>
<dbReference type="GeneID" id="95376508"/>
<dbReference type="OrthoDB" id="2610444at2"/>
<evidence type="ECO:0000313" key="3">
    <source>
        <dbReference type="Proteomes" id="UP000288943"/>
    </source>
</evidence>
<proteinExistence type="predicted"/>
<keyword evidence="4" id="KW-1185">Reference proteome</keyword>
<gene>
    <name evidence="1" type="ORF">M5X16_10755</name>
    <name evidence="2" type="ORF">PC41400_17045</name>
</gene>
<dbReference type="EMBL" id="JAMDMJ010000013">
    <property type="protein sequence ID" value="MCY9596253.1"/>
    <property type="molecule type" value="Genomic_DNA"/>
</dbReference>
<evidence type="ECO:0000313" key="1">
    <source>
        <dbReference type="EMBL" id="MCY9596253.1"/>
    </source>
</evidence>
<dbReference type="EMBL" id="CP026520">
    <property type="protein sequence ID" value="QAV19287.1"/>
    <property type="molecule type" value="Genomic_DNA"/>
</dbReference>
<dbReference type="Proteomes" id="UP000288943">
    <property type="component" value="Chromosome"/>
</dbReference>
<dbReference type="Proteomes" id="UP001527202">
    <property type="component" value="Unassembled WGS sequence"/>
</dbReference>
<reference evidence="2 3" key="1">
    <citation type="submission" date="2018-01" db="EMBL/GenBank/DDBJ databases">
        <title>The whole genome sequencing and assembly of Paenibacillus chitinolyticus KCCM 41400 strain.</title>
        <authorList>
            <person name="Kim J.-Y."/>
            <person name="Park M.-K."/>
            <person name="Lee Y.-J."/>
            <person name="Yi H."/>
            <person name="Bahn Y.-S."/>
            <person name="Kim J.F."/>
            <person name="Lee D.-W."/>
        </authorList>
    </citation>
    <scope>NUCLEOTIDE SEQUENCE [LARGE SCALE GENOMIC DNA]</scope>
    <source>
        <strain evidence="2 3">KCCM 41400</strain>
    </source>
</reference>
<dbReference type="KEGG" id="pchi:PC41400_17045"/>
<protein>
    <recommendedName>
        <fullName evidence="5">Butirosin biosynthesis protein H N-terminal domain-containing protein</fullName>
    </recommendedName>
</protein>
<evidence type="ECO:0000313" key="2">
    <source>
        <dbReference type="EMBL" id="QAV19287.1"/>
    </source>
</evidence>
<evidence type="ECO:0008006" key="5">
    <source>
        <dbReference type="Google" id="ProtNLM"/>
    </source>
</evidence>